<dbReference type="Pfam" id="PF00196">
    <property type="entry name" value="GerE"/>
    <property type="match status" value="1"/>
</dbReference>
<organism evidence="5 6">
    <name type="scientific">Alloalcanivorax xenomutans</name>
    <dbReference type="NCBI Taxonomy" id="1094342"/>
    <lineage>
        <taxon>Bacteria</taxon>
        <taxon>Pseudomonadati</taxon>
        <taxon>Pseudomonadota</taxon>
        <taxon>Gammaproteobacteria</taxon>
        <taxon>Oceanospirillales</taxon>
        <taxon>Alcanivoracaceae</taxon>
        <taxon>Alloalcanivorax</taxon>
    </lineage>
</organism>
<dbReference type="PROSITE" id="PS50043">
    <property type="entry name" value="HTH_LUXR_2"/>
    <property type="match status" value="1"/>
</dbReference>
<evidence type="ECO:0000313" key="5">
    <source>
        <dbReference type="EMBL" id="MCE7507258.1"/>
    </source>
</evidence>
<dbReference type="EMBL" id="JAJVKT010000001">
    <property type="protein sequence ID" value="MCE7507258.1"/>
    <property type="molecule type" value="Genomic_DNA"/>
</dbReference>
<dbReference type="CDD" id="cd06170">
    <property type="entry name" value="LuxR_C_like"/>
    <property type="match status" value="1"/>
</dbReference>
<dbReference type="PRINTS" id="PR00038">
    <property type="entry name" value="HTHLUXR"/>
</dbReference>
<dbReference type="InterPro" id="IPR000792">
    <property type="entry name" value="Tscrpt_reg_LuxR_C"/>
</dbReference>
<dbReference type="AlphaFoldDB" id="A0A9Q3W0Z8"/>
<dbReference type="GeneID" id="94685541"/>
<dbReference type="Proteomes" id="UP001107961">
    <property type="component" value="Unassembled WGS sequence"/>
</dbReference>
<evidence type="ECO:0000259" key="4">
    <source>
        <dbReference type="PROSITE" id="PS50043"/>
    </source>
</evidence>
<dbReference type="SMART" id="SM00421">
    <property type="entry name" value="HTH_LUXR"/>
    <property type="match status" value="1"/>
</dbReference>
<dbReference type="SUPFAM" id="SSF46894">
    <property type="entry name" value="C-terminal effector domain of the bipartite response regulators"/>
    <property type="match status" value="1"/>
</dbReference>
<dbReference type="InterPro" id="IPR036388">
    <property type="entry name" value="WH-like_DNA-bd_sf"/>
</dbReference>
<keyword evidence="6" id="KW-1185">Reference proteome</keyword>
<dbReference type="RefSeq" id="WP_022993827.1">
    <property type="nucleotide sequence ID" value="NZ_CBDDTQ010000003.1"/>
</dbReference>
<evidence type="ECO:0000313" key="6">
    <source>
        <dbReference type="Proteomes" id="UP001107961"/>
    </source>
</evidence>
<protein>
    <submittedName>
        <fullName evidence="5">LuxR family transcriptional regulator</fullName>
    </submittedName>
</protein>
<dbReference type="GO" id="GO:0006355">
    <property type="term" value="P:regulation of DNA-templated transcription"/>
    <property type="evidence" value="ECO:0007669"/>
    <property type="project" value="InterPro"/>
</dbReference>
<name>A0A9Q3W0Z8_9GAMM</name>
<dbReference type="InterPro" id="IPR016032">
    <property type="entry name" value="Sig_transdc_resp-reg_C-effctor"/>
</dbReference>
<accession>A0A9Q3W0Z8</accession>
<keyword evidence="3" id="KW-0804">Transcription</keyword>
<sequence length="263" mass="30340">MSNTVREHIHRIWDRLADFPEPLLGTDGLRYLLESISELIDADHGYWLSCFLLGHLDADKDPMLGWRPGPMFFYKEMPDDKSVVKNNMEKFEAGEYPVDESTRNHVRQAGCFRATLMRDHVSAEFFNGPHYRHYYQRRNITDTLFVAAPVNTDTEVYFCFNRVGSEQPFGKAELDVAAETLRSLGWFHKKVLLGHGLLIARQPLTPTEKKVMHHLLTGLAEKQIAEKLDQKADTTHKHVGSIYRKFNVRSRAALTALWLGQRN</sequence>
<evidence type="ECO:0000256" key="1">
    <source>
        <dbReference type="ARBA" id="ARBA00023015"/>
    </source>
</evidence>
<comment type="caution">
    <text evidence="5">The sequence shown here is derived from an EMBL/GenBank/DDBJ whole genome shotgun (WGS) entry which is preliminary data.</text>
</comment>
<feature type="domain" description="HTH luxR-type" evidence="4">
    <location>
        <begin position="197"/>
        <end position="262"/>
    </location>
</feature>
<keyword evidence="1" id="KW-0805">Transcription regulation</keyword>
<dbReference type="Gene3D" id="1.10.10.10">
    <property type="entry name" value="Winged helix-like DNA-binding domain superfamily/Winged helix DNA-binding domain"/>
    <property type="match status" value="1"/>
</dbReference>
<evidence type="ECO:0000256" key="3">
    <source>
        <dbReference type="ARBA" id="ARBA00023163"/>
    </source>
</evidence>
<dbReference type="GO" id="GO:0003677">
    <property type="term" value="F:DNA binding"/>
    <property type="evidence" value="ECO:0007669"/>
    <property type="project" value="UniProtKB-KW"/>
</dbReference>
<evidence type="ECO:0000256" key="2">
    <source>
        <dbReference type="ARBA" id="ARBA00023125"/>
    </source>
</evidence>
<dbReference type="PANTHER" id="PTHR44688:SF16">
    <property type="entry name" value="DNA-BINDING TRANSCRIPTIONAL ACTIVATOR DEVR_DOSR"/>
    <property type="match status" value="1"/>
</dbReference>
<reference evidence="5" key="1">
    <citation type="submission" date="2022-01" db="EMBL/GenBank/DDBJ databases">
        <authorList>
            <person name="Karlyshev A.V."/>
            <person name="Jaspars M."/>
        </authorList>
    </citation>
    <scope>NUCLEOTIDE SEQUENCE</scope>
    <source>
        <strain evidence="5">AGSA3-2</strain>
    </source>
</reference>
<gene>
    <name evidence="5" type="ORF">LZG35_01315</name>
</gene>
<keyword evidence="2" id="KW-0238">DNA-binding</keyword>
<proteinExistence type="predicted"/>
<dbReference type="PANTHER" id="PTHR44688">
    <property type="entry name" value="DNA-BINDING TRANSCRIPTIONAL ACTIVATOR DEVR_DOSR"/>
    <property type="match status" value="1"/>
</dbReference>
<dbReference type="KEGG" id="axe:P40_03795"/>